<gene>
    <name evidence="1" type="ORF">JD108_04645</name>
</gene>
<name>A0A7T5JP90_9BACL</name>
<dbReference type="AlphaFoldDB" id="A0A7T5JP90"/>
<reference evidence="1 2" key="1">
    <citation type="submission" date="2020-12" db="EMBL/GenBank/DDBJ databases">
        <title>strain FJAT-54423T represents a novel species of the genus Brevibacillus.</title>
        <authorList>
            <person name="Tang R."/>
        </authorList>
    </citation>
    <scope>NUCLEOTIDE SEQUENCE [LARGE SCALE GENOMIC DNA]</scope>
    <source>
        <strain evidence="1 2">FJAT-54423</strain>
    </source>
</reference>
<dbReference type="InterPro" id="IPR022555">
    <property type="entry name" value="DUF2577"/>
</dbReference>
<protein>
    <submittedName>
        <fullName evidence="1">DUF2577 domain-containing protein</fullName>
    </submittedName>
</protein>
<organism evidence="1 2">
    <name type="scientific">Brevibacillus composti</name>
    <dbReference type="NCBI Taxonomy" id="2796470"/>
    <lineage>
        <taxon>Bacteria</taxon>
        <taxon>Bacillati</taxon>
        <taxon>Bacillota</taxon>
        <taxon>Bacilli</taxon>
        <taxon>Bacillales</taxon>
        <taxon>Paenibacillaceae</taxon>
        <taxon>Brevibacillus</taxon>
    </lineage>
</organism>
<dbReference type="Proteomes" id="UP000595847">
    <property type="component" value="Chromosome"/>
</dbReference>
<dbReference type="KEGG" id="bcop:JD108_04645"/>
<evidence type="ECO:0000313" key="2">
    <source>
        <dbReference type="Proteomes" id="UP000595847"/>
    </source>
</evidence>
<dbReference type="EMBL" id="CP066308">
    <property type="protein sequence ID" value="QQE75223.1"/>
    <property type="molecule type" value="Genomic_DNA"/>
</dbReference>
<dbReference type="Pfam" id="PF10844">
    <property type="entry name" value="DUF2577"/>
    <property type="match status" value="1"/>
</dbReference>
<proteinExistence type="predicted"/>
<sequence>MDSIDRLAQKIAEMHKQNRNPKSTAPVVGKVLSISPLRIQYGDNVLLEQEKLIVAERLMAGTNIEITEANMVGNDASNPATITFHREVGGDLTERIKRLSIPAAAGENNKVMAKLTTPLQEGDQVIMIPDQDWKKWYVLDKVWKESKI</sequence>
<accession>A0A7T5JP90</accession>
<evidence type="ECO:0000313" key="1">
    <source>
        <dbReference type="EMBL" id="QQE75223.1"/>
    </source>
</evidence>
<dbReference type="RefSeq" id="WP_198828753.1">
    <property type="nucleotide sequence ID" value="NZ_CP066308.1"/>
</dbReference>